<dbReference type="GO" id="GO:0071944">
    <property type="term" value="C:cell periphery"/>
    <property type="evidence" value="ECO:0007669"/>
    <property type="project" value="UniProtKB-ARBA"/>
</dbReference>
<dbReference type="InterPro" id="IPR051694">
    <property type="entry name" value="Immunoregulatory_rcpt-like"/>
</dbReference>
<feature type="signal peptide" evidence="7">
    <location>
        <begin position="1"/>
        <end position="33"/>
    </location>
</feature>
<sequence>MYKWTTGRLGVSRNRRAFYGTLLFLFIILVSRAALVNSTGTPAPSSSCGKMLGLGIGCVNPAPSAYIPTPTRATRAIPTPSPSSLSNPGTGSASATFTSTSTKLSSIASTFSSSPSSPSNPGIGSGSASATFTSTTNSSSIASTSSPAPTPQRSPSKESKIGVIVGSTLGGLAVIALVLVFLIRRSRRAPSVRYKKAEGMLDIDIFQRHQPYRKREIPVSVHEPTQSKAARFREARQRELNERIQSGVPGQHELDNLRSLRNAGSAGEIGDPSATGPSRPSPELASLRNEMQQLRDRMDYLQAQRGSDWALGLSDEPLPPAYTQLSNNVQ</sequence>
<feature type="chain" id="PRO_5002155832" description="Mid2 domain-containing protein" evidence="7">
    <location>
        <begin position="34"/>
        <end position="330"/>
    </location>
</feature>
<keyword evidence="2 6" id="KW-0812">Transmembrane</keyword>
<feature type="region of interest" description="Disordered" evidence="5">
    <location>
        <begin position="263"/>
        <end position="283"/>
    </location>
</feature>
<keyword evidence="7" id="KW-0732">Signal</keyword>
<keyword evidence="3 6" id="KW-1133">Transmembrane helix</keyword>
<dbReference type="Proteomes" id="UP000054549">
    <property type="component" value="Unassembled WGS sequence"/>
</dbReference>
<evidence type="ECO:0000256" key="5">
    <source>
        <dbReference type="SAM" id="MobiDB-lite"/>
    </source>
</evidence>
<name>A0A0C2SSZ2_AMAMK</name>
<gene>
    <name evidence="8" type="ORF">M378DRAFT_160933</name>
</gene>
<evidence type="ECO:0008006" key="10">
    <source>
        <dbReference type="Google" id="ProtNLM"/>
    </source>
</evidence>
<keyword evidence="9" id="KW-1185">Reference proteome</keyword>
<evidence type="ECO:0000256" key="7">
    <source>
        <dbReference type="SAM" id="SignalP"/>
    </source>
</evidence>
<dbReference type="OrthoDB" id="3061387at2759"/>
<feature type="compositionally biased region" description="Low complexity" evidence="5">
    <location>
        <begin position="69"/>
        <end position="78"/>
    </location>
</feature>
<reference evidence="8 9" key="1">
    <citation type="submission" date="2014-04" db="EMBL/GenBank/DDBJ databases">
        <title>Evolutionary Origins and Diversification of the Mycorrhizal Mutualists.</title>
        <authorList>
            <consortium name="DOE Joint Genome Institute"/>
            <consortium name="Mycorrhizal Genomics Consortium"/>
            <person name="Kohler A."/>
            <person name="Kuo A."/>
            <person name="Nagy L.G."/>
            <person name="Floudas D."/>
            <person name="Copeland A."/>
            <person name="Barry K.W."/>
            <person name="Cichocki N."/>
            <person name="Veneault-Fourrey C."/>
            <person name="LaButti K."/>
            <person name="Lindquist E.A."/>
            <person name="Lipzen A."/>
            <person name="Lundell T."/>
            <person name="Morin E."/>
            <person name="Murat C."/>
            <person name="Riley R."/>
            <person name="Ohm R."/>
            <person name="Sun H."/>
            <person name="Tunlid A."/>
            <person name="Henrissat B."/>
            <person name="Grigoriev I.V."/>
            <person name="Hibbett D.S."/>
            <person name="Martin F."/>
        </authorList>
    </citation>
    <scope>NUCLEOTIDE SEQUENCE [LARGE SCALE GENOMIC DNA]</scope>
    <source>
        <strain evidence="8 9">Koide BX008</strain>
    </source>
</reference>
<proteinExistence type="predicted"/>
<comment type="subcellular location">
    <subcellularLocation>
        <location evidence="1">Membrane</location>
        <topology evidence="1">Single-pass membrane protein</topology>
    </subcellularLocation>
</comment>
<dbReference type="PANTHER" id="PTHR15549:SF33">
    <property type="entry name" value="MEMBRANE PROTEIN WSC4, PUTATIVE (AFU_ORTHOLOGUE AFUA_5G09020)-RELATED"/>
    <property type="match status" value="1"/>
</dbReference>
<organism evidence="8 9">
    <name type="scientific">Amanita muscaria (strain Koide BX008)</name>
    <dbReference type="NCBI Taxonomy" id="946122"/>
    <lineage>
        <taxon>Eukaryota</taxon>
        <taxon>Fungi</taxon>
        <taxon>Dikarya</taxon>
        <taxon>Basidiomycota</taxon>
        <taxon>Agaricomycotina</taxon>
        <taxon>Agaricomycetes</taxon>
        <taxon>Agaricomycetidae</taxon>
        <taxon>Agaricales</taxon>
        <taxon>Pluteineae</taxon>
        <taxon>Amanitaceae</taxon>
        <taxon>Amanita</taxon>
    </lineage>
</organism>
<dbReference type="EMBL" id="KN818236">
    <property type="protein sequence ID" value="KIL66465.1"/>
    <property type="molecule type" value="Genomic_DNA"/>
</dbReference>
<dbReference type="AlphaFoldDB" id="A0A0C2SSZ2"/>
<evidence type="ECO:0000313" key="8">
    <source>
        <dbReference type="EMBL" id="KIL66465.1"/>
    </source>
</evidence>
<protein>
    <recommendedName>
        <fullName evidence="10">Mid2 domain-containing protein</fullName>
    </recommendedName>
</protein>
<feature type="compositionally biased region" description="Low complexity" evidence="5">
    <location>
        <begin position="89"/>
        <end position="154"/>
    </location>
</feature>
<dbReference type="HOGENOM" id="CLU_033259_3_0_1"/>
<accession>A0A0C2SSZ2</accession>
<evidence type="ECO:0000256" key="6">
    <source>
        <dbReference type="SAM" id="Phobius"/>
    </source>
</evidence>
<dbReference type="GO" id="GO:0016020">
    <property type="term" value="C:membrane"/>
    <property type="evidence" value="ECO:0007669"/>
    <property type="project" value="UniProtKB-SubCell"/>
</dbReference>
<keyword evidence="4 6" id="KW-0472">Membrane</keyword>
<dbReference type="InParanoid" id="A0A0C2SSZ2"/>
<feature type="transmembrane region" description="Helical" evidence="6">
    <location>
        <begin position="161"/>
        <end position="183"/>
    </location>
</feature>
<evidence type="ECO:0000256" key="3">
    <source>
        <dbReference type="ARBA" id="ARBA00022989"/>
    </source>
</evidence>
<evidence type="ECO:0000256" key="1">
    <source>
        <dbReference type="ARBA" id="ARBA00004167"/>
    </source>
</evidence>
<feature type="region of interest" description="Disordered" evidence="5">
    <location>
        <begin position="311"/>
        <end position="330"/>
    </location>
</feature>
<evidence type="ECO:0000313" key="9">
    <source>
        <dbReference type="Proteomes" id="UP000054549"/>
    </source>
</evidence>
<dbReference type="PANTHER" id="PTHR15549">
    <property type="entry name" value="PAIRED IMMUNOGLOBULIN-LIKE TYPE 2 RECEPTOR"/>
    <property type="match status" value="1"/>
</dbReference>
<evidence type="ECO:0000256" key="4">
    <source>
        <dbReference type="ARBA" id="ARBA00023136"/>
    </source>
</evidence>
<evidence type="ECO:0000256" key="2">
    <source>
        <dbReference type="ARBA" id="ARBA00022692"/>
    </source>
</evidence>
<feature type="region of interest" description="Disordered" evidence="5">
    <location>
        <begin position="69"/>
        <end position="158"/>
    </location>
</feature>